<dbReference type="AlphaFoldDB" id="W7HVH8"/>
<feature type="compositionally biased region" description="Basic residues" evidence="1">
    <location>
        <begin position="570"/>
        <end position="580"/>
    </location>
</feature>
<feature type="region of interest" description="Disordered" evidence="1">
    <location>
        <begin position="908"/>
        <end position="939"/>
    </location>
</feature>
<sequence length="955" mass="106718">MSSRTPKPSEAADTDEDDDPVDTIVIPSHWKQEQPSGSHIKSVHQQPALEHFFPKRHHQHSLQTGQETPSNHQQQKPASAPIAAPAGSPLFNRKKRRAQSTSIDIDTASDGDIYSSNDETRARSAHRVLQQDIGVPAADEPFSKKNFLRRFEGSGESQETETDSHRGEYRGREPSDDEIEDYAWNGAGQEELEMDEDRLTTPASLDNHNLKRCQSPRRASPAMDVDENDPASSSEEIEDDDDGIGTPTGPLHGHNMSIDLTPKRSMATPHSPEKFTKKLLEEEQHVKEQVLKEVSTKNAEARALRNFDIIVKIPTYEEVADYLINPDEWKAVAIESRWTAEDGHASYKLIYRDGHTDTVDANIILNHIDPQILEDFENDLFAREENPETFYYPNFKAPGGVFAGGTGITSGEVKRQGRRSNNKIFLDKCYRLGMPEELNIPMSDSSESDSEEESAAPAANSQITASQYDKFEITDQDILASIRENSSDNESWSGRKKSTRGRPRGRGATVSTRGAPSKRGRPSGRGSNVVRTSQVARDERKPRLVPSRGQSSLRPSRGSNVVKASATSRGRARGRPRGPRTHITTDASGNERSSPVPRPVVPERKPGTRGRPRGSKNLLKPLSSSRPVTPLSETGSQMSPAQQQQQQHTLLQSQPQSPPLLQIPVSKPQPLSHRRLKPTRVPKPPRTPSGARGPGRPPKPRSKDEEDLVKETIRTAGGNIPSMATVPEPLRISTERPKKRRRVLPHDEPLENPNAALSPPRPSSSSHRHHSNDNHHHHPNHQHGHSHHLKHEQPKGRDTHPDSNKKQNLPGSSLAIDQILGRHSMSGTPAYCVRLHGQSIGEFMWVFFEDLDSESRQKIKAYEAMLKDEALRKSEYRDSLNAQLQLESDKKRVAEREAQILGKHARKCSGHTNGAAAREEVDAETLRREREREDQRHRERVARRLAMQETLFAGT</sequence>
<evidence type="ECO:0000256" key="1">
    <source>
        <dbReference type="SAM" id="MobiDB-lite"/>
    </source>
</evidence>
<evidence type="ECO:0000313" key="3">
    <source>
        <dbReference type="Proteomes" id="UP000024837"/>
    </source>
</evidence>
<feature type="compositionally biased region" description="Basic and acidic residues" evidence="1">
    <location>
        <begin position="791"/>
        <end position="805"/>
    </location>
</feature>
<feature type="compositionally biased region" description="Basic and acidic residues" evidence="1">
    <location>
        <begin position="701"/>
        <end position="713"/>
    </location>
</feature>
<feature type="region of interest" description="Disordered" evidence="1">
    <location>
        <begin position="1"/>
        <end position="257"/>
    </location>
</feature>
<feature type="compositionally biased region" description="Low complexity" evidence="1">
    <location>
        <begin position="77"/>
        <end position="89"/>
    </location>
</feature>
<name>W7HVH8_9PEZI</name>
<proteinExistence type="predicted"/>
<feature type="compositionally biased region" description="Polar residues" evidence="1">
    <location>
        <begin position="525"/>
        <end position="535"/>
    </location>
</feature>
<feature type="compositionally biased region" description="Low complexity" evidence="1">
    <location>
        <begin position="636"/>
        <end position="662"/>
    </location>
</feature>
<gene>
    <name evidence="2" type="ORF">DRE_01265</name>
</gene>
<dbReference type="EMBL" id="KI966448">
    <property type="protein sequence ID" value="EWC43913.1"/>
    <property type="molecule type" value="Genomic_DNA"/>
</dbReference>
<feature type="compositionally biased region" description="Basic and acidic residues" evidence="1">
    <location>
        <begin position="162"/>
        <end position="174"/>
    </location>
</feature>
<keyword evidence="3" id="KW-1185">Reference proteome</keyword>
<feature type="region of interest" description="Disordered" evidence="1">
    <location>
        <begin position="438"/>
        <end position="468"/>
    </location>
</feature>
<accession>W7HVH8</accession>
<feature type="compositionally biased region" description="Basic and acidic residues" evidence="1">
    <location>
        <begin position="917"/>
        <end position="937"/>
    </location>
</feature>
<reference evidence="2 3" key="1">
    <citation type="submission" date="2013-05" db="EMBL/GenBank/DDBJ databases">
        <title>Drechslerella stenobrocha genome reveals carnivorous origination and mechanical trapping mechanism of predatory fungi.</title>
        <authorList>
            <person name="Liu X."/>
            <person name="Zhang W."/>
            <person name="Liu K."/>
        </authorList>
    </citation>
    <scope>NUCLEOTIDE SEQUENCE [LARGE SCALE GENOMIC DNA]</scope>
    <source>
        <strain evidence="2 3">248</strain>
    </source>
</reference>
<feature type="compositionally biased region" description="Polar residues" evidence="1">
    <location>
        <begin position="622"/>
        <end position="635"/>
    </location>
</feature>
<feature type="compositionally biased region" description="Polar residues" evidence="1">
    <location>
        <begin position="33"/>
        <end position="45"/>
    </location>
</feature>
<feature type="region of interest" description="Disordered" evidence="1">
    <location>
        <begin position="482"/>
        <end position="810"/>
    </location>
</feature>
<feature type="compositionally biased region" description="Polar residues" evidence="1">
    <location>
        <begin position="61"/>
        <end position="76"/>
    </location>
</feature>
<feature type="compositionally biased region" description="Basic residues" evidence="1">
    <location>
        <begin position="766"/>
        <end position="790"/>
    </location>
</feature>
<organism evidence="2 3">
    <name type="scientific">Drechslerella stenobrocha 248</name>
    <dbReference type="NCBI Taxonomy" id="1043628"/>
    <lineage>
        <taxon>Eukaryota</taxon>
        <taxon>Fungi</taxon>
        <taxon>Dikarya</taxon>
        <taxon>Ascomycota</taxon>
        <taxon>Pezizomycotina</taxon>
        <taxon>Orbiliomycetes</taxon>
        <taxon>Orbiliales</taxon>
        <taxon>Orbiliaceae</taxon>
        <taxon>Drechslerella</taxon>
    </lineage>
</organism>
<feature type="compositionally biased region" description="Acidic residues" evidence="1">
    <location>
        <begin position="224"/>
        <end position="243"/>
    </location>
</feature>
<dbReference type="HOGENOM" id="CLU_299341_0_0_1"/>
<protein>
    <submittedName>
        <fullName evidence="2">Uncharacterized protein</fullName>
    </submittedName>
</protein>
<dbReference type="Proteomes" id="UP000024837">
    <property type="component" value="Unassembled WGS sequence"/>
</dbReference>
<feature type="compositionally biased region" description="Acidic residues" evidence="1">
    <location>
        <begin position="12"/>
        <end position="21"/>
    </location>
</feature>
<feature type="compositionally biased region" description="Polar residues" evidence="1">
    <location>
        <begin position="548"/>
        <end position="559"/>
    </location>
</feature>
<dbReference type="OrthoDB" id="5428683at2759"/>
<feature type="compositionally biased region" description="Basic residues" evidence="1">
    <location>
        <begin position="494"/>
        <end position="505"/>
    </location>
</feature>
<evidence type="ECO:0000313" key="2">
    <source>
        <dbReference type="EMBL" id="EWC43913.1"/>
    </source>
</evidence>